<dbReference type="SUPFAM" id="SSF48264">
    <property type="entry name" value="Cytochrome P450"/>
    <property type="match status" value="1"/>
</dbReference>
<evidence type="ECO:0000256" key="12">
    <source>
        <dbReference type="ARBA" id="ARBA00023136"/>
    </source>
</evidence>
<dbReference type="KEGG" id="clec:106673663"/>
<dbReference type="RefSeq" id="XP_024081942.1">
    <property type="nucleotide sequence ID" value="XM_024226174.1"/>
</dbReference>
<keyword evidence="9" id="KW-0560">Oxidoreductase</keyword>
<keyword evidence="7" id="KW-0256">Endoplasmic reticulum</keyword>
<keyword evidence="15" id="KW-1185">Reference proteome</keyword>
<evidence type="ECO:0000256" key="5">
    <source>
        <dbReference type="ARBA" id="ARBA00022617"/>
    </source>
</evidence>
<dbReference type="PANTHER" id="PTHR24291:SF189">
    <property type="entry name" value="CYTOCHROME P450 4C3-RELATED"/>
    <property type="match status" value="1"/>
</dbReference>
<dbReference type="RefSeq" id="XP_024081943.1">
    <property type="nucleotide sequence ID" value="XM_024226175.1"/>
</dbReference>
<keyword evidence="12" id="KW-0472">Membrane</keyword>
<keyword evidence="11" id="KW-0503">Monooxygenase</keyword>
<comment type="subcellular location">
    <subcellularLocation>
        <location evidence="3">Endoplasmic reticulum membrane</location>
        <topology evidence="3">Peripheral membrane protein</topology>
    </subcellularLocation>
    <subcellularLocation>
        <location evidence="2">Microsome membrane</location>
        <topology evidence="2">Peripheral membrane protein</topology>
    </subcellularLocation>
</comment>
<dbReference type="GO" id="GO:0004497">
    <property type="term" value="F:monooxygenase activity"/>
    <property type="evidence" value="ECO:0007669"/>
    <property type="project" value="UniProtKB-KW"/>
</dbReference>
<evidence type="ECO:0000313" key="14">
    <source>
        <dbReference type="EnsemblMetazoa" id="XP_024081943.1"/>
    </source>
</evidence>
<dbReference type="GO" id="GO:0016705">
    <property type="term" value="F:oxidoreductase activity, acting on paired donors, with incorporation or reduction of molecular oxygen"/>
    <property type="evidence" value="ECO:0007669"/>
    <property type="project" value="InterPro"/>
</dbReference>
<evidence type="ECO:0000256" key="9">
    <source>
        <dbReference type="ARBA" id="ARBA00023002"/>
    </source>
</evidence>
<dbReference type="OMA" id="MCELISE"/>
<feature type="binding site" description="axial binding residue" evidence="13">
    <location>
        <position position="445"/>
    </location>
    <ligand>
        <name>heme</name>
        <dbReference type="ChEBI" id="CHEBI:30413"/>
    </ligand>
    <ligandPart>
        <name>Fe</name>
        <dbReference type="ChEBI" id="CHEBI:18248"/>
    </ligandPart>
</feature>
<keyword evidence="5 13" id="KW-0349">Heme</keyword>
<dbReference type="GO" id="GO:0020037">
    <property type="term" value="F:heme binding"/>
    <property type="evidence" value="ECO:0007669"/>
    <property type="project" value="InterPro"/>
</dbReference>
<evidence type="ECO:0000256" key="10">
    <source>
        <dbReference type="ARBA" id="ARBA00023004"/>
    </source>
</evidence>
<keyword evidence="6 13" id="KW-0479">Metal-binding</keyword>
<dbReference type="Gene3D" id="1.10.630.10">
    <property type="entry name" value="Cytochrome P450"/>
    <property type="match status" value="1"/>
</dbReference>
<evidence type="ECO:0000256" key="13">
    <source>
        <dbReference type="PIRSR" id="PIRSR602401-1"/>
    </source>
</evidence>
<evidence type="ECO:0000256" key="2">
    <source>
        <dbReference type="ARBA" id="ARBA00004174"/>
    </source>
</evidence>
<reference evidence="14" key="1">
    <citation type="submission" date="2022-01" db="UniProtKB">
        <authorList>
            <consortium name="EnsemblMetazoa"/>
        </authorList>
    </citation>
    <scope>IDENTIFICATION</scope>
</reference>
<dbReference type="PRINTS" id="PR00463">
    <property type="entry name" value="EP450I"/>
</dbReference>
<dbReference type="GO" id="GO:0005789">
    <property type="term" value="C:endoplasmic reticulum membrane"/>
    <property type="evidence" value="ECO:0007669"/>
    <property type="project" value="UniProtKB-SubCell"/>
</dbReference>
<dbReference type="GO" id="GO:0005506">
    <property type="term" value="F:iron ion binding"/>
    <property type="evidence" value="ECO:0007669"/>
    <property type="project" value="InterPro"/>
</dbReference>
<evidence type="ECO:0000256" key="6">
    <source>
        <dbReference type="ARBA" id="ARBA00022723"/>
    </source>
</evidence>
<keyword evidence="10 13" id="KW-0408">Iron</keyword>
<dbReference type="InterPro" id="IPR050196">
    <property type="entry name" value="Cytochrome_P450_Monoox"/>
</dbReference>
<dbReference type="PANTHER" id="PTHR24291">
    <property type="entry name" value="CYTOCHROME P450 FAMILY 4"/>
    <property type="match status" value="1"/>
</dbReference>
<evidence type="ECO:0000256" key="1">
    <source>
        <dbReference type="ARBA" id="ARBA00001971"/>
    </source>
</evidence>
<dbReference type="Proteomes" id="UP000494040">
    <property type="component" value="Unassembled WGS sequence"/>
</dbReference>
<evidence type="ECO:0000313" key="15">
    <source>
        <dbReference type="Proteomes" id="UP000494040"/>
    </source>
</evidence>
<name>A0A8I6SIL4_CIMLE</name>
<evidence type="ECO:0008006" key="16">
    <source>
        <dbReference type="Google" id="ProtNLM"/>
    </source>
</evidence>
<sequence>MEVLPVLLTLSVVGLLTAYLAIRMSSYCKKGSKLPGINSFMSFDLVLKLWISKEDMFSVVKDVLIKTKNLNKDLVAFWLGPVLLVEIKNHDDLEQILTSQECLTKSIQYEFLHNWLGTGLLTSTGALWHSRRKLLMPTFHFKILEQYISIFNENLEILIGKLKSKVKQGFFDIEEFITTYSLDVIAETAMSIKINAQKESTPFTLAIKSITNSLFIRGLTIFYYLDSIYKWSPTAKSEKNSINVIFNTINSLIATKEKSVTVVNDFSTNEFGEKQRIGFIDMLLLAKSKGDIDLKGVKDEVNTFVFEGHDTTSSAMNFGLYLLSKHPEVQEKIYAEIKEVLGEKTVLDHNDLKHLKYLERVIKEILRLYPSAPLIGRSLQKDFKLKSGHVLPAGTTIVIFLYHLHRNEEVFPEPEKFDPDRFLPENCVKMHPYSYLPFSAGFRNCIGQKFAMLEVKIVLAGIISNFKILPSNQEIKEFTSVVLRSAEGINISLEERIVKEP</sequence>
<dbReference type="Pfam" id="PF00067">
    <property type="entry name" value="p450"/>
    <property type="match status" value="1"/>
</dbReference>
<evidence type="ECO:0000256" key="3">
    <source>
        <dbReference type="ARBA" id="ARBA00004406"/>
    </source>
</evidence>
<dbReference type="OrthoDB" id="1470350at2759"/>
<dbReference type="PRINTS" id="PR00385">
    <property type="entry name" value="P450"/>
</dbReference>
<comment type="similarity">
    <text evidence="4">Belongs to the cytochrome P450 family.</text>
</comment>
<comment type="cofactor">
    <cofactor evidence="1 13">
        <name>heme</name>
        <dbReference type="ChEBI" id="CHEBI:30413"/>
    </cofactor>
</comment>
<evidence type="ECO:0000256" key="7">
    <source>
        <dbReference type="ARBA" id="ARBA00022824"/>
    </source>
</evidence>
<accession>A0A8I6SIL4</accession>
<dbReference type="GeneID" id="106673663"/>
<dbReference type="InterPro" id="IPR036396">
    <property type="entry name" value="Cyt_P450_sf"/>
</dbReference>
<dbReference type="AlphaFoldDB" id="A0A8I6SIL4"/>
<evidence type="ECO:0000256" key="8">
    <source>
        <dbReference type="ARBA" id="ARBA00022848"/>
    </source>
</evidence>
<keyword evidence="8" id="KW-0492">Microsome</keyword>
<evidence type="ECO:0000256" key="4">
    <source>
        <dbReference type="ARBA" id="ARBA00010617"/>
    </source>
</evidence>
<dbReference type="CDD" id="cd20628">
    <property type="entry name" value="CYP4"/>
    <property type="match status" value="1"/>
</dbReference>
<organism evidence="14 15">
    <name type="scientific">Cimex lectularius</name>
    <name type="common">Bed bug</name>
    <name type="synonym">Acanthia lectularia</name>
    <dbReference type="NCBI Taxonomy" id="79782"/>
    <lineage>
        <taxon>Eukaryota</taxon>
        <taxon>Metazoa</taxon>
        <taxon>Ecdysozoa</taxon>
        <taxon>Arthropoda</taxon>
        <taxon>Hexapoda</taxon>
        <taxon>Insecta</taxon>
        <taxon>Pterygota</taxon>
        <taxon>Neoptera</taxon>
        <taxon>Paraneoptera</taxon>
        <taxon>Hemiptera</taxon>
        <taxon>Heteroptera</taxon>
        <taxon>Panheteroptera</taxon>
        <taxon>Cimicomorpha</taxon>
        <taxon>Cimicidae</taxon>
        <taxon>Cimex</taxon>
    </lineage>
</organism>
<dbReference type="InterPro" id="IPR002401">
    <property type="entry name" value="Cyt_P450_E_grp-I"/>
</dbReference>
<dbReference type="EnsemblMetazoa" id="XM_024226175.1">
    <property type="protein sequence ID" value="XP_024081943.1"/>
    <property type="gene ID" value="LOC106673663"/>
</dbReference>
<dbReference type="InterPro" id="IPR001128">
    <property type="entry name" value="Cyt_P450"/>
</dbReference>
<evidence type="ECO:0000256" key="11">
    <source>
        <dbReference type="ARBA" id="ARBA00023033"/>
    </source>
</evidence>
<protein>
    <recommendedName>
        <fullName evidence="16">Cytochrome P450</fullName>
    </recommendedName>
</protein>
<dbReference type="EnsemblMetazoa" id="XM_024226174.1">
    <property type="protein sequence ID" value="XP_024081942.1"/>
    <property type="gene ID" value="LOC106673663"/>
</dbReference>
<proteinExistence type="inferred from homology"/>